<dbReference type="Gene3D" id="2.40.50.140">
    <property type="entry name" value="Nucleic acid-binding proteins"/>
    <property type="match status" value="1"/>
</dbReference>
<dbReference type="Pfam" id="PF01938">
    <property type="entry name" value="TRAM"/>
    <property type="match status" value="1"/>
</dbReference>
<dbReference type="GO" id="GO:0005506">
    <property type="term" value="F:iron ion binding"/>
    <property type="evidence" value="ECO:0007669"/>
    <property type="project" value="UniProtKB-UniRule"/>
</dbReference>
<dbReference type="Gene3D" id="2.40.50.1070">
    <property type="match status" value="1"/>
</dbReference>
<comment type="catalytic activity">
    <reaction evidence="9">
        <text>uridine(1939) in 23S rRNA + S-adenosyl-L-methionine = 5-methyluridine(1939) in 23S rRNA + S-adenosyl-L-homocysteine + H(+)</text>
        <dbReference type="Rhea" id="RHEA:42908"/>
        <dbReference type="Rhea" id="RHEA-COMP:10278"/>
        <dbReference type="Rhea" id="RHEA-COMP:10279"/>
        <dbReference type="ChEBI" id="CHEBI:15378"/>
        <dbReference type="ChEBI" id="CHEBI:57856"/>
        <dbReference type="ChEBI" id="CHEBI:59789"/>
        <dbReference type="ChEBI" id="CHEBI:65315"/>
        <dbReference type="ChEBI" id="CHEBI:74447"/>
        <dbReference type="EC" id="2.1.1.190"/>
    </reaction>
</comment>
<feature type="binding site" evidence="9">
    <location>
        <position position="78"/>
    </location>
    <ligand>
        <name>[4Fe-4S] cluster</name>
        <dbReference type="ChEBI" id="CHEBI:49883"/>
    </ligand>
</feature>
<dbReference type="RefSeq" id="WP_182584722.1">
    <property type="nucleotide sequence ID" value="NZ_JABVCQ010000035.1"/>
</dbReference>
<dbReference type="GO" id="GO:0070475">
    <property type="term" value="P:rRNA base methylation"/>
    <property type="evidence" value="ECO:0007669"/>
    <property type="project" value="TreeGrafter"/>
</dbReference>
<feature type="binding site" evidence="9">
    <location>
        <position position="166"/>
    </location>
    <ligand>
        <name>[4Fe-4S] cluster</name>
        <dbReference type="ChEBI" id="CHEBI:49883"/>
    </ligand>
</feature>
<dbReference type="PANTHER" id="PTHR11061:SF49">
    <property type="entry name" value="23S RRNA (URACIL(1939)-C(5))-METHYLTRANSFERASE RLMD"/>
    <property type="match status" value="1"/>
</dbReference>
<evidence type="ECO:0000256" key="7">
    <source>
        <dbReference type="ARBA" id="ARBA00023004"/>
    </source>
</evidence>
<keyword evidence="7 9" id="KW-0408">Iron</keyword>
<evidence type="ECO:0000256" key="5">
    <source>
        <dbReference type="ARBA" id="ARBA00022691"/>
    </source>
</evidence>
<comment type="function">
    <text evidence="9">Catalyzes the formation of 5-methyl-uridine at position 1939 (m5U1939) in 23S rRNA.</text>
</comment>
<dbReference type="HAMAP" id="MF_01010">
    <property type="entry name" value="23SrRNA_methyltr_RlmD"/>
    <property type="match status" value="1"/>
</dbReference>
<evidence type="ECO:0000313" key="14">
    <source>
        <dbReference type="Proteomes" id="UP000548632"/>
    </source>
</evidence>
<feature type="binding site" evidence="9">
    <location>
        <position position="309"/>
    </location>
    <ligand>
        <name>S-adenosyl-L-methionine</name>
        <dbReference type="ChEBI" id="CHEBI:59789"/>
    </ligand>
</feature>
<feature type="binding site" evidence="9">
    <location>
        <position position="87"/>
    </location>
    <ligand>
        <name>[4Fe-4S] cluster</name>
        <dbReference type="ChEBI" id="CHEBI:49883"/>
    </ligand>
</feature>
<evidence type="ECO:0000256" key="3">
    <source>
        <dbReference type="ARBA" id="ARBA00022603"/>
    </source>
</evidence>
<dbReference type="EMBL" id="JABVCQ010000035">
    <property type="protein sequence ID" value="MBB1127098.1"/>
    <property type="molecule type" value="Genomic_DNA"/>
</dbReference>
<dbReference type="CDD" id="cd02440">
    <property type="entry name" value="AdoMet_MTases"/>
    <property type="match status" value="1"/>
</dbReference>
<evidence type="ECO:0000256" key="10">
    <source>
        <dbReference type="PROSITE-ProRule" id="PRU01024"/>
    </source>
</evidence>
<reference evidence="13 14" key="1">
    <citation type="journal article" date="2020" name="Arch. Microbiol.">
        <title>The genome sequence of the giant phototrophic gammaproteobacterium Thiospirillum jenense gives insight into its physiological properties and phylogenetic relationships.</title>
        <authorList>
            <person name="Imhoff J.F."/>
            <person name="Meyer T.E."/>
            <person name="Kyndt J.A."/>
        </authorList>
    </citation>
    <scope>NUCLEOTIDE SEQUENCE [LARGE SCALE GENOMIC DNA]</scope>
    <source>
        <strain evidence="13 14">DSM 216</strain>
    </source>
</reference>
<evidence type="ECO:0000256" key="6">
    <source>
        <dbReference type="ARBA" id="ARBA00022723"/>
    </source>
</evidence>
<feature type="active site" description="Nucleophile" evidence="9 10">
    <location>
        <position position="400"/>
    </location>
</feature>
<sequence length="444" mass="49017">MSTHSKTRLSAEPIEVVIESLSHDGRGVTHLDGKAIFVSGALPGERVQMRYRHRARHHDEAEVVALLTTAAERVTPTCPHFAQCGGCALQHLQPSAQIVFKQQILSDTLQRIGKVTPAHWLPPLVADHWGYRRKARLGVRYVAKKERVLVGFRERQSSFIADLQQCAVLHPSVGVHLAALGELIGQLDCREQVPQIELAQGDDVAVLVLRILKPLSAADVERLTAFAATTGVVFYQQDGGLETIRPLPGQAPVQLRYYLPESDVTIAFTPGDFTQVNLALNRLLVAQALQLLNPQPHERVLDLFCGVGNFTLPLARRAAMVVGVEGDAKLIARAKNNSEINHLPQAEFQCADLYRADRRDWTWSTMPFDKALLDPPRSGAWEVLDALAATGVRRVVYVSCYPATLARDAEHLVHQLGFQLTAAGALDMFPHTAHLESLAVFDRR</sequence>
<evidence type="ECO:0000313" key="13">
    <source>
        <dbReference type="EMBL" id="MBB1127098.1"/>
    </source>
</evidence>
<evidence type="ECO:0000256" key="9">
    <source>
        <dbReference type="HAMAP-Rule" id="MF_01010"/>
    </source>
</evidence>
<dbReference type="InterPro" id="IPR029063">
    <property type="entry name" value="SAM-dependent_MTases_sf"/>
</dbReference>
<organism evidence="13 14">
    <name type="scientific">Thiospirillum jenense</name>
    <dbReference type="NCBI Taxonomy" id="1653858"/>
    <lineage>
        <taxon>Bacteria</taxon>
        <taxon>Pseudomonadati</taxon>
        <taxon>Pseudomonadota</taxon>
        <taxon>Gammaproteobacteria</taxon>
        <taxon>Chromatiales</taxon>
        <taxon>Chromatiaceae</taxon>
        <taxon>Thiospirillum</taxon>
    </lineage>
</organism>
<dbReference type="NCBIfam" id="NF009639">
    <property type="entry name" value="PRK13168.1"/>
    <property type="match status" value="1"/>
</dbReference>
<feature type="binding site" evidence="9 10">
    <location>
        <position position="275"/>
    </location>
    <ligand>
        <name>S-adenosyl-L-methionine</name>
        <dbReference type="ChEBI" id="CHEBI:59789"/>
    </ligand>
</feature>
<evidence type="ECO:0000256" key="4">
    <source>
        <dbReference type="ARBA" id="ARBA00022679"/>
    </source>
</evidence>
<dbReference type="GO" id="GO:0003723">
    <property type="term" value="F:RNA binding"/>
    <property type="evidence" value="ECO:0007669"/>
    <property type="project" value="InterPro"/>
</dbReference>
<dbReference type="SUPFAM" id="SSF53335">
    <property type="entry name" value="S-adenosyl-L-methionine-dependent methyltransferases"/>
    <property type="match status" value="1"/>
</dbReference>
<feature type="domain" description="TRAM" evidence="12">
    <location>
        <begin position="7"/>
        <end position="65"/>
    </location>
</feature>
<feature type="binding site" evidence="9">
    <location>
        <position position="352"/>
    </location>
    <ligand>
        <name>S-adenosyl-L-methionine</name>
        <dbReference type="ChEBI" id="CHEBI:59789"/>
    </ligand>
</feature>
<dbReference type="Proteomes" id="UP000548632">
    <property type="component" value="Unassembled WGS sequence"/>
</dbReference>
<proteinExistence type="inferred from homology"/>
<keyword evidence="3 9" id="KW-0489">Methyltransferase</keyword>
<keyword evidence="8 9" id="KW-0411">Iron-sulfur</keyword>
<keyword evidence="2 9" id="KW-0698">rRNA processing</keyword>
<dbReference type="PROSITE" id="PS50926">
    <property type="entry name" value="TRAM"/>
    <property type="match status" value="1"/>
</dbReference>
<dbReference type="PROSITE" id="PS01231">
    <property type="entry name" value="TRMA_2"/>
    <property type="match status" value="1"/>
</dbReference>
<evidence type="ECO:0000256" key="1">
    <source>
        <dbReference type="ARBA" id="ARBA00022485"/>
    </source>
</evidence>
<dbReference type="EC" id="2.1.1.190" evidence="9"/>
<dbReference type="PROSITE" id="PS01230">
    <property type="entry name" value="TRMA_1"/>
    <property type="match status" value="1"/>
</dbReference>
<feature type="binding site" evidence="9 10">
    <location>
        <position position="374"/>
    </location>
    <ligand>
        <name>S-adenosyl-L-methionine</name>
        <dbReference type="ChEBI" id="CHEBI:59789"/>
    </ligand>
</feature>
<dbReference type="InterPro" id="IPR010280">
    <property type="entry name" value="U5_MeTrfase_fam"/>
</dbReference>
<gene>
    <name evidence="9 13" type="primary">rlmD</name>
    <name evidence="13" type="ORF">HUK38_12815</name>
</gene>
<dbReference type="Pfam" id="PF05958">
    <property type="entry name" value="tRNA_U5-meth_tr"/>
    <property type="match status" value="1"/>
</dbReference>
<dbReference type="InterPro" id="IPR002792">
    <property type="entry name" value="TRAM_dom"/>
</dbReference>
<protein>
    <recommendedName>
        <fullName evidence="9">23S rRNA (uracil(1939)-C(5))-methyltransferase RlmD</fullName>
        <ecNumber evidence="9">2.1.1.190</ecNumber>
    </recommendedName>
    <alternativeName>
        <fullName evidence="9">23S rRNA(m5U1939)-methyltransferase</fullName>
    </alternativeName>
</protein>
<keyword evidence="14" id="KW-1185">Reference proteome</keyword>
<evidence type="ECO:0000256" key="2">
    <source>
        <dbReference type="ARBA" id="ARBA00022552"/>
    </source>
</evidence>
<dbReference type="FunFam" id="2.40.50.140:FF:000097">
    <property type="entry name" value="23S rRNA (uracil(1939)-C(5))-methyltransferase RlmD"/>
    <property type="match status" value="1"/>
</dbReference>
<evidence type="ECO:0000256" key="8">
    <source>
        <dbReference type="ARBA" id="ARBA00023014"/>
    </source>
</evidence>
<dbReference type="AlphaFoldDB" id="A0A839HK25"/>
<accession>A0A839HK25</accession>
<keyword evidence="6 9" id="KW-0479">Metal-binding</keyword>
<dbReference type="InterPro" id="IPR030390">
    <property type="entry name" value="MeTrfase_TrmA_AS"/>
</dbReference>
<keyword evidence="1 9" id="KW-0004">4Fe-4S</keyword>
<feature type="binding site" evidence="9 10">
    <location>
        <position position="304"/>
    </location>
    <ligand>
        <name>S-adenosyl-L-methionine</name>
        <dbReference type="ChEBI" id="CHEBI:59789"/>
    </ligand>
</feature>
<evidence type="ECO:0000256" key="11">
    <source>
        <dbReference type="PROSITE-ProRule" id="PRU10015"/>
    </source>
</evidence>
<comment type="similarity">
    <text evidence="9">Belongs to the class I-like SAM-binding methyltransferase superfamily. RNA M5U methyltransferase family. RlmD subfamily.</text>
</comment>
<feature type="binding site" evidence="9">
    <location>
        <position position="84"/>
    </location>
    <ligand>
        <name>[4Fe-4S] cluster</name>
        <dbReference type="ChEBI" id="CHEBI:49883"/>
    </ligand>
</feature>
<name>A0A839HK25_9GAMM</name>
<dbReference type="SUPFAM" id="SSF50249">
    <property type="entry name" value="Nucleic acid-binding proteins"/>
    <property type="match status" value="1"/>
</dbReference>
<dbReference type="InterPro" id="IPR030391">
    <property type="entry name" value="MeTrfase_TrmA_CS"/>
</dbReference>
<evidence type="ECO:0000259" key="12">
    <source>
        <dbReference type="PROSITE" id="PS50926"/>
    </source>
</evidence>
<keyword evidence="4 9" id="KW-0808">Transferase</keyword>
<dbReference type="GO" id="GO:0051539">
    <property type="term" value="F:4 iron, 4 sulfur cluster binding"/>
    <property type="evidence" value="ECO:0007669"/>
    <property type="project" value="UniProtKB-KW"/>
</dbReference>
<comment type="caution">
    <text evidence="13">The sequence shown here is derived from an EMBL/GenBank/DDBJ whole genome shotgun (WGS) entry which is preliminary data.</text>
</comment>
<keyword evidence="5 9" id="KW-0949">S-adenosyl-L-methionine</keyword>
<dbReference type="Gene3D" id="3.40.50.150">
    <property type="entry name" value="Vaccinia Virus protein VP39"/>
    <property type="match status" value="1"/>
</dbReference>
<feature type="binding site" evidence="9 10">
    <location>
        <position position="325"/>
    </location>
    <ligand>
        <name>S-adenosyl-L-methionine</name>
        <dbReference type="ChEBI" id="CHEBI:59789"/>
    </ligand>
</feature>
<dbReference type="GO" id="GO:0070041">
    <property type="term" value="F:rRNA (uridine-C5-)-methyltransferase activity"/>
    <property type="evidence" value="ECO:0007669"/>
    <property type="project" value="UniProtKB-UniRule"/>
</dbReference>
<feature type="active site" evidence="11">
    <location>
        <position position="400"/>
    </location>
</feature>
<dbReference type="PROSITE" id="PS51687">
    <property type="entry name" value="SAM_MT_RNA_M5U"/>
    <property type="match status" value="1"/>
</dbReference>
<dbReference type="NCBIfam" id="TIGR00479">
    <property type="entry name" value="rumA"/>
    <property type="match status" value="1"/>
</dbReference>
<dbReference type="InterPro" id="IPR012340">
    <property type="entry name" value="NA-bd_OB-fold"/>
</dbReference>
<dbReference type="PANTHER" id="PTHR11061">
    <property type="entry name" value="RNA M5U METHYLTRANSFERASE"/>
    <property type="match status" value="1"/>
</dbReference>
<dbReference type="InterPro" id="IPR001566">
    <property type="entry name" value="23S_rRNA_MeTrfase_RlmD"/>
</dbReference>